<evidence type="ECO:0000313" key="3">
    <source>
        <dbReference type="EMBL" id="QNM15943.1"/>
    </source>
</evidence>
<proteinExistence type="predicted"/>
<gene>
    <name evidence="3" type="ORF">H9Q81_03660</name>
</gene>
<dbReference type="CDD" id="cd06850">
    <property type="entry name" value="biotinyl_domain"/>
    <property type="match status" value="1"/>
</dbReference>
<reference evidence="3 4" key="1">
    <citation type="submission" date="2020-08" db="EMBL/GenBank/DDBJ databases">
        <authorList>
            <person name="Liu C."/>
            <person name="Sun Q."/>
        </authorList>
    </citation>
    <scope>NUCLEOTIDE SEQUENCE [LARGE SCALE GENOMIC DNA]</scope>
    <source>
        <strain evidence="3 4">NSJ-57</strain>
    </source>
</reference>
<protein>
    <submittedName>
        <fullName evidence="3">DUF2118 domain-containing protein</fullName>
    </submittedName>
</protein>
<dbReference type="FunFam" id="2.40.50.100:FF:000003">
    <property type="entry name" value="Acetyl-CoA carboxylase biotin carboxyl carrier protein"/>
    <property type="match status" value="1"/>
</dbReference>
<dbReference type="PROSITE" id="PS50968">
    <property type="entry name" value="BIOTINYL_LIPOYL"/>
    <property type="match status" value="1"/>
</dbReference>
<dbReference type="KEGG" id="fho:H9Q81_03660"/>
<dbReference type="Gene3D" id="2.40.50.100">
    <property type="match status" value="1"/>
</dbReference>
<dbReference type="PANTHER" id="PTHR45266">
    <property type="entry name" value="OXALOACETATE DECARBOXYLASE ALPHA CHAIN"/>
    <property type="match status" value="1"/>
</dbReference>
<dbReference type="Proteomes" id="UP000515913">
    <property type="component" value="Chromosome"/>
</dbReference>
<dbReference type="InterPro" id="IPR011053">
    <property type="entry name" value="Single_hybrid_motif"/>
</dbReference>
<keyword evidence="1" id="KW-0092">Biotin</keyword>
<dbReference type="PANTHER" id="PTHR45266:SF3">
    <property type="entry name" value="OXALOACETATE DECARBOXYLASE ALPHA CHAIN"/>
    <property type="match status" value="1"/>
</dbReference>
<dbReference type="PROSITE" id="PS00188">
    <property type="entry name" value="BIOTIN"/>
    <property type="match status" value="1"/>
</dbReference>
<sequence>MKKIYKVKLNNKVYEVELQEVTTIEGEILAQTSNAQIVEQPKVVSASGEKIEAPMPGIIVDIKVKVGDTIKKGDLVAIIEAMKMETELLATKDGVVSAINVSKGQQVDMGAAIITL</sequence>
<name>A0A7G9GYR1_9FUSO</name>
<organism evidence="3 4">
    <name type="scientific">Fusobacterium hominis</name>
    <dbReference type="NCBI Taxonomy" id="2764326"/>
    <lineage>
        <taxon>Bacteria</taxon>
        <taxon>Fusobacteriati</taxon>
        <taxon>Fusobacteriota</taxon>
        <taxon>Fusobacteriia</taxon>
        <taxon>Fusobacteriales</taxon>
        <taxon>Fusobacteriaceae</taxon>
        <taxon>Fusobacterium</taxon>
    </lineage>
</organism>
<dbReference type="InterPro" id="IPR001882">
    <property type="entry name" value="Biotin_BS"/>
</dbReference>
<evidence type="ECO:0000313" key="4">
    <source>
        <dbReference type="Proteomes" id="UP000515913"/>
    </source>
</evidence>
<dbReference type="EMBL" id="CP060637">
    <property type="protein sequence ID" value="QNM15943.1"/>
    <property type="molecule type" value="Genomic_DNA"/>
</dbReference>
<evidence type="ECO:0000259" key="2">
    <source>
        <dbReference type="PROSITE" id="PS50968"/>
    </source>
</evidence>
<dbReference type="InterPro" id="IPR050709">
    <property type="entry name" value="Biotin_Carboxyl_Carrier/Decarb"/>
</dbReference>
<keyword evidence="4" id="KW-1185">Reference proteome</keyword>
<evidence type="ECO:0000256" key="1">
    <source>
        <dbReference type="ARBA" id="ARBA00023267"/>
    </source>
</evidence>
<accession>A0A7G9GYR1</accession>
<dbReference type="AlphaFoldDB" id="A0A7G9GYR1"/>
<dbReference type="InterPro" id="IPR000089">
    <property type="entry name" value="Biotin_lipoyl"/>
</dbReference>
<feature type="domain" description="Lipoyl-binding" evidence="2">
    <location>
        <begin position="41"/>
        <end position="116"/>
    </location>
</feature>
<dbReference type="RefSeq" id="WP_101474734.1">
    <property type="nucleotide sequence ID" value="NZ_CP060637.1"/>
</dbReference>
<dbReference type="SUPFAM" id="SSF51230">
    <property type="entry name" value="Single hybrid motif"/>
    <property type="match status" value="1"/>
</dbReference>
<dbReference type="Pfam" id="PF00364">
    <property type="entry name" value="Biotin_lipoyl"/>
    <property type="match status" value="1"/>
</dbReference>